<dbReference type="InterPro" id="IPR038416">
    <property type="entry name" value="Ribosom_S30AE_C_sf"/>
</dbReference>
<evidence type="ECO:0000256" key="1">
    <source>
        <dbReference type="ARBA" id="ARBA00022845"/>
    </source>
</evidence>
<dbReference type="CDD" id="cd00552">
    <property type="entry name" value="RaiA"/>
    <property type="match status" value="1"/>
</dbReference>
<sequence length="177" mass="20469">MTVNVRGKNIDVTPALRDYVEKKVLTITKQFKVVGDISAVMRVEKDQHIVEITVPASGIVLRAQESTKDMYSSIDSCVDKIERQIHKYKTRLMRRKYSNFRDDFIAAAPKDEADDGEFAIVRNKKYVLRPMNVQEAVMQMNLLNHDFFVYFDDATEEVSVIYRRKNGDYGLIAPKLK</sequence>
<dbReference type="InterPro" id="IPR036567">
    <property type="entry name" value="RHF-like"/>
</dbReference>
<dbReference type="Pfam" id="PF16321">
    <property type="entry name" value="Ribosom_S30AE_C"/>
    <property type="match status" value="1"/>
</dbReference>
<dbReference type="InterPro" id="IPR032528">
    <property type="entry name" value="Ribosom_S30AE_C"/>
</dbReference>
<reference evidence="3" key="1">
    <citation type="submission" date="2019-08" db="EMBL/GenBank/DDBJ databases">
        <authorList>
            <person name="Kucharzyk K."/>
            <person name="Murdoch R.W."/>
            <person name="Higgins S."/>
            <person name="Loffler F."/>
        </authorList>
    </citation>
    <scope>NUCLEOTIDE SEQUENCE</scope>
</reference>
<dbReference type="HAMAP" id="MF_00839">
    <property type="entry name" value="HPF"/>
    <property type="match status" value="1"/>
</dbReference>
<dbReference type="Gene3D" id="3.30.505.50">
    <property type="entry name" value="Sigma 54 modulation/S30EA ribosomal protein, C-terminal domain"/>
    <property type="match status" value="1"/>
</dbReference>
<dbReference type="Gene3D" id="3.30.160.100">
    <property type="entry name" value="Ribosome hibernation promotion factor-like"/>
    <property type="match status" value="1"/>
</dbReference>
<comment type="caution">
    <text evidence="3">The sequence shown here is derived from an EMBL/GenBank/DDBJ whole genome shotgun (WGS) entry which is preliminary data.</text>
</comment>
<organism evidence="3">
    <name type="scientific">bioreactor metagenome</name>
    <dbReference type="NCBI Taxonomy" id="1076179"/>
    <lineage>
        <taxon>unclassified sequences</taxon>
        <taxon>metagenomes</taxon>
        <taxon>ecological metagenomes</taxon>
    </lineage>
</organism>
<name>A0A644VTL9_9ZZZZ</name>
<dbReference type="Pfam" id="PF02482">
    <property type="entry name" value="Ribosomal_S30AE"/>
    <property type="match status" value="1"/>
</dbReference>
<gene>
    <name evidence="3" type="primary">hpf_5</name>
    <name evidence="3" type="ORF">SDC9_40896</name>
</gene>
<proteinExistence type="inferred from homology"/>
<dbReference type="GO" id="GO:0043024">
    <property type="term" value="F:ribosomal small subunit binding"/>
    <property type="evidence" value="ECO:0007669"/>
    <property type="project" value="TreeGrafter"/>
</dbReference>
<dbReference type="GO" id="GO:0022627">
    <property type="term" value="C:cytosolic small ribosomal subunit"/>
    <property type="evidence" value="ECO:0007669"/>
    <property type="project" value="TreeGrafter"/>
</dbReference>
<evidence type="ECO:0000259" key="2">
    <source>
        <dbReference type="Pfam" id="PF16321"/>
    </source>
</evidence>
<dbReference type="NCBIfam" id="TIGR00741">
    <property type="entry name" value="yfiA"/>
    <property type="match status" value="1"/>
</dbReference>
<dbReference type="InterPro" id="IPR034694">
    <property type="entry name" value="HPF_long/plastid"/>
</dbReference>
<dbReference type="PANTHER" id="PTHR33231:SF1">
    <property type="entry name" value="30S RIBOSOMAL PROTEIN"/>
    <property type="match status" value="1"/>
</dbReference>
<dbReference type="SUPFAM" id="SSF69754">
    <property type="entry name" value="Ribosome binding protein Y (YfiA homologue)"/>
    <property type="match status" value="1"/>
</dbReference>
<dbReference type="InterPro" id="IPR050574">
    <property type="entry name" value="HPF/YfiA_ribosome-assoc"/>
</dbReference>
<feature type="domain" description="Sigma 54 modulation/S30EA ribosomal protein C-terminal" evidence="2">
    <location>
        <begin position="117"/>
        <end position="171"/>
    </location>
</feature>
<dbReference type="EMBL" id="VSSQ01000440">
    <property type="protein sequence ID" value="MPL94741.1"/>
    <property type="molecule type" value="Genomic_DNA"/>
</dbReference>
<keyword evidence="1" id="KW-0810">Translation regulation</keyword>
<dbReference type="AlphaFoldDB" id="A0A644VTL9"/>
<dbReference type="InterPro" id="IPR003489">
    <property type="entry name" value="RHF/RaiA"/>
</dbReference>
<dbReference type="PANTHER" id="PTHR33231">
    <property type="entry name" value="30S RIBOSOMAL PROTEIN"/>
    <property type="match status" value="1"/>
</dbReference>
<protein>
    <submittedName>
        <fullName evidence="3">Ribosome hibernation promotion factor</fullName>
    </submittedName>
</protein>
<accession>A0A644VTL9</accession>
<evidence type="ECO:0000313" key="3">
    <source>
        <dbReference type="EMBL" id="MPL94741.1"/>
    </source>
</evidence>
<dbReference type="GO" id="GO:0045900">
    <property type="term" value="P:negative regulation of translational elongation"/>
    <property type="evidence" value="ECO:0007669"/>
    <property type="project" value="TreeGrafter"/>
</dbReference>